<evidence type="ECO:0000256" key="2">
    <source>
        <dbReference type="SAM" id="MobiDB-lite"/>
    </source>
</evidence>
<evidence type="ECO:0000313" key="4">
    <source>
        <dbReference type="Proteomes" id="UP001212152"/>
    </source>
</evidence>
<reference evidence="3" key="1">
    <citation type="submission" date="2020-05" db="EMBL/GenBank/DDBJ databases">
        <title>Phylogenomic resolution of chytrid fungi.</title>
        <authorList>
            <person name="Stajich J.E."/>
            <person name="Amses K."/>
            <person name="Simmons R."/>
            <person name="Seto K."/>
            <person name="Myers J."/>
            <person name="Bonds A."/>
            <person name="Quandt C.A."/>
            <person name="Barry K."/>
            <person name="Liu P."/>
            <person name="Grigoriev I."/>
            <person name="Longcore J.E."/>
            <person name="James T.Y."/>
        </authorList>
    </citation>
    <scope>NUCLEOTIDE SEQUENCE</scope>
    <source>
        <strain evidence="3">JEL0379</strain>
    </source>
</reference>
<keyword evidence="1" id="KW-0175">Coiled coil</keyword>
<feature type="compositionally biased region" description="Pro residues" evidence="2">
    <location>
        <begin position="16"/>
        <end position="32"/>
    </location>
</feature>
<evidence type="ECO:0000313" key="3">
    <source>
        <dbReference type="EMBL" id="KAJ3180711.1"/>
    </source>
</evidence>
<accession>A0AAD5TM54</accession>
<dbReference type="Proteomes" id="UP001212152">
    <property type="component" value="Unassembled WGS sequence"/>
</dbReference>
<gene>
    <name evidence="3" type="ORF">HDU87_001824</name>
</gene>
<keyword evidence="4" id="KW-1185">Reference proteome</keyword>
<feature type="coiled-coil region" evidence="1">
    <location>
        <begin position="96"/>
        <end position="126"/>
    </location>
</feature>
<sequence>MRTFPNRDVGHNPLYQSPPPPSPSPAHAPLPPINDGWWGGGGGGNAPPRQQDNPHHQYQRSDFGESNEEHNPRGFRPSQQQLTLPAPGPTFADAGLQSIEQRLADNERTQRELAQETSRLQAAVADAFRFHEDVLRDEAQLRRIFQDHSRFFETVVQHMQAQLSAMSQQLALEREAAYRSIETARQAAAEHSAAQTESLRTELRAAITDTTTAIRSALDAQHATASATADACMQRCSEIERAASAARNETAEVGARLAQVASGFAQSLDGTDQALGRSLAKVDERFVSVADAETRAVQVVRDDLAAQAAGTDRALRERDERITAVLDGQHESLAVLGRRMDEMGNALHTTLVRQASARETELIETLKVIKAAHAVIKGTREEERANREALKRELREEMRRETAALKQDLEGQIQQMIKPFVII</sequence>
<protein>
    <submittedName>
        <fullName evidence="3">Uncharacterized protein</fullName>
    </submittedName>
</protein>
<feature type="coiled-coil region" evidence="1">
    <location>
        <begin position="380"/>
        <end position="415"/>
    </location>
</feature>
<organism evidence="3 4">
    <name type="scientific">Geranomyces variabilis</name>
    <dbReference type="NCBI Taxonomy" id="109894"/>
    <lineage>
        <taxon>Eukaryota</taxon>
        <taxon>Fungi</taxon>
        <taxon>Fungi incertae sedis</taxon>
        <taxon>Chytridiomycota</taxon>
        <taxon>Chytridiomycota incertae sedis</taxon>
        <taxon>Chytridiomycetes</taxon>
        <taxon>Spizellomycetales</taxon>
        <taxon>Powellomycetaceae</taxon>
        <taxon>Geranomyces</taxon>
    </lineage>
</organism>
<evidence type="ECO:0000256" key="1">
    <source>
        <dbReference type="SAM" id="Coils"/>
    </source>
</evidence>
<proteinExistence type="predicted"/>
<feature type="region of interest" description="Disordered" evidence="2">
    <location>
        <begin position="1"/>
        <end position="93"/>
    </location>
</feature>
<dbReference type="EMBL" id="JADGJQ010000015">
    <property type="protein sequence ID" value="KAJ3180711.1"/>
    <property type="molecule type" value="Genomic_DNA"/>
</dbReference>
<name>A0AAD5TM54_9FUNG</name>
<comment type="caution">
    <text evidence="3">The sequence shown here is derived from an EMBL/GenBank/DDBJ whole genome shotgun (WGS) entry which is preliminary data.</text>
</comment>
<dbReference type="AlphaFoldDB" id="A0AAD5TM54"/>